<dbReference type="RefSeq" id="WP_346820057.1">
    <property type="nucleotide sequence ID" value="NZ_JBDKWZ010000002.1"/>
</dbReference>
<feature type="transmembrane region" description="Helical" evidence="1">
    <location>
        <begin position="124"/>
        <end position="142"/>
    </location>
</feature>
<gene>
    <name evidence="3" type="ORF">AAG747_05095</name>
</gene>
<protein>
    <submittedName>
        <fullName evidence="3">DUF5009 domain-containing protein</fullName>
    </submittedName>
</protein>
<keyword evidence="4" id="KW-1185">Reference proteome</keyword>
<dbReference type="EMBL" id="JBDKWZ010000002">
    <property type="protein sequence ID" value="MEN7547272.1"/>
    <property type="molecule type" value="Genomic_DNA"/>
</dbReference>
<feature type="transmembrane region" description="Helical" evidence="1">
    <location>
        <begin position="339"/>
        <end position="356"/>
    </location>
</feature>
<dbReference type="Pfam" id="PF16401">
    <property type="entry name" value="DUF5009"/>
    <property type="match status" value="1"/>
</dbReference>
<feature type="transmembrane region" description="Helical" evidence="1">
    <location>
        <begin position="437"/>
        <end position="459"/>
    </location>
</feature>
<feature type="transmembrane region" description="Helical" evidence="1">
    <location>
        <begin position="286"/>
        <end position="303"/>
    </location>
</feature>
<feature type="transmembrane region" description="Helical" evidence="1">
    <location>
        <begin position="154"/>
        <end position="174"/>
    </location>
</feature>
<evidence type="ECO:0000259" key="2">
    <source>
        <dbReference type="Pfam" id="PF16401"/>
    </source>
</evidence>
<feature type="transmembrane region" description="Helical" evidence="1">
    <location>
        <begin position="186"/>
        <end position="206"/>
    </location>
</feature>
<feature type="transmembrane region" description="Helical" evidence="1">
    <location>
        <begin position="59"/>
        <end position="82"/>
    </location>
</feature>
<dbReference type="PANTHER" id="PTHR31061">
    <property type="entry name" value="LD22376P"/>
    <property type="match status" value="1"/>
</dbReference>
<dbReference type="Proteomes" id="UP001403385">
    <property type="component" value="Unassembled WGS sequence"/>
</dbReference>
<dbReference type="InterPro" id="IPR032176">
    <property type="entry name" value="DUF5009"/>
</dbReference>
<sequence>MKTEKKTKTRANALDALRGIAIIGMVFSGVFPHENLWPAWMFHAQVGPPDFSYHPEIPGITWVDLVFPFFLFSMGAAFPLALRNKLGQADNKELWGNILKRGALLVFFAIALRHTNPGFLKAPLWINYLSGLVAFGSFFLIFMRWQTLSRLQGYLLKGLGFSLIFAVTLLHHYYTGFEIGLNRQDIIILVLANMAVFGAFIWIVTVKKPLLRLGVLACFAAIWLTREFSGSLSAMIYNFHPAVSWFYQFAFLKYLNIVIPGMLLGDLIVAYREKSYTSSSSLQKPYLLWICTSLLLVNLLGLFTREIFLTVMANVVLCFAGGWILTNAGSGKEEMLKKLFYWGTFWLFLGLLFEPMDGGIKKDPSSFSYWFITSGLAFFTYLFCELISTYRSENVIWKSIVGAGQNPMVAYVAGSFCILPLFYFTGISKAFGSLKEISIYFGPVKSILVTACVVALASFTARKKWFWRT</sequence>
<keyword evidence="1" id="KW-1133">Transmembrane helix</keyword>
<accession>A0AAW9RQW8</accession>
<evidence type="ECO:0000256" key="1">
    <source>
        <dbReference type="SAM" id="Phobius"/>
    </source>
</evidence>
<keyword evidence="1" id="KW-0472">Membrane</keyword>
<name>A0AAW9RQW8_9BACT</name>
<feature type="transmembrane region" description="Helical" evidence="1">
    <location>
        <begin position="408"/>
        <end position="425"/>
    </location>
</feature>
<reference evidence="3 4" key="1">
    <citation type="submission" date="2024-04" db="EMBL/GenBank/DDBJ databases">
        <title>Novel genus in family Flammeovirgaceae.</title>
        <authorList>
            <person name="Nguyen T.H."/>
            <person name="Vuong T.Q."/>
            <person name="Le H."/>
            <person name="Kim S.-G."/>
        </authorList>
    </citation>
    <scope>NUCLEOTIDE SEQUENCE [LARGE SCALE GENOMIC DNA]</scope>
    <source>
        <strain evidence="3 4">JCM 23209</strain>
    </source>
</reference>
<proteinExistence type="predicted"/>
<feature type="transmembrane region" description="Helical" evidence="1">
    <location>
        <begin position="213"/>
        <end position="239"/>
    </location>
</feature>
<feature type="domain" description="DUF5009" evidence="2">
    <location>
        <begin position="10"/>
        <end position="267"/>
    </location>
</feature>
<feature type="transmembrane region" description="Helical" evidence="1">
    <location>
        <begin position="245"/>
        <end position="265"/>
    </location>
</feature>
<feature type="transmembrane region" description="Helical" evidence="1">
    <location>
        <begin position="12"/>
        <end position="31"/>
    </location>
</feature>
<organism evidence="3 4">
    <name type="scientific">Rapidithrix thailandica</name>
    <dbReference type="NCBI Taxonomy" id="413964"/>
    <lineage>
        <taxon>Bacteria</taxon>
        <taxon>Pseudomonadati</taxon>
        <taxon>Bacteroidota</taxon>
        <taxon>Cytophagia</taxon>
        <taxon>Cytophagales</taxon>
        <taxon>Flammeovirgaceae</taxon>
        <taxon>Rapidithrix</taxon>
    </lineage>
</organism>
<feature type="transmembrane region" description="Helical" evidence="1">
    <location>
        <begin position="94"/>
        <end position="112"/>
    </location>
</feature>
<feature type="transmembrane region" description="Helical" evidence="1">
    <location>
        <begin position="309"/>
        <end position="327"/>
    </location>
</feature>
<evidence type="ECO:0000313" key="4">
    <source>
        <dbReference type="Proteomes" id="UP001403385"/>
    </source>
</evidence>
<keyword evidence="1" id="KW-0812">Transmembrane</keyword>
<dbReference type="AlphaFoldDB" id="A0AAW9RQW8"/>
<feature type="transmembrane region" description="Helical" evidence="1">
    <location>
        <begin position="368"/>
        <end position="387"/>
    </location>
</feature>
<comment type="caution">
    <text evidence="3">The sequence shown here is derived from an EMBL/GenBank/DDBJ whole genome shotgun (WGS) entry which is preliminary data.</text>
</comment>
<evidence type="ECO:0000313" key="3">
    <source>
        <dbReference type="EMBL" id="MEN7547272.1"/>
    </source>
</evidence>
<dbReference type="PANTHER" id="PTHR31061:SF24">
    <property type="entry name" value="LD22376P"/>
    <property type="match status" value="1"/>
</dbReference>